<dbReference type="GO" id="GO:0000155">
    <property type="term" value="F:phosphorelay sensor kinase activity"/>
    <property type="evidence" value="ECO:0007669"/>
    <property type="project" value="InterPro"/>
</dbReference>
<dbReference type="InterPro" id="IPR003661">
    <property type="entry name" value="HisK_dim/P_dom"/>
</dbReference>
<evidence type="ECO:0000256" key="5">
    <source>
        <dbReference type="ARBA" id="ARBA00022692"/>
    </source>
</evidence>
<feature type="transmembrane region" description="Helical" evidence="8">
    <location>
        <begin position="12"/>
        <end position="31"/>
    </location>
</feature>
<dbReference type="KEGG" id="apel:CA267_012195"/>
<evidence type="ECO:0000256" key="4">
    <source>
        <dbReference type="ARBA" id="ARBA00022679"/>
    </source>
</evidence>
<dbReference type="Gene3D" id="3.30.565.10">
    <property type="entry name" value="Histidine kinase-like ATPase, C-terminal domain"/>
    <property type="match status" value="1"/>
</dbReference>
<dbReference type="InterPro" id="IPR036890">
    <property type="entry name" value="HATPase_C_sf"/>
</dbReference>
<evidence type="ECO:0000256" key="7">
    <source>
        <dbReference type="ARBA" id="ARBA00022989"/>
    </source>
</evidence>
<dbReference type="Gene3D" id="1.10.287.130">
    <property type="match status" value="1"/>
</dbReference>
<dbReference type="PROSITE" id="PS50109">
    <property type="entry name" value="HIS_KIN"/>
    <property type="match status" value="1"/>
</dbReference>
<evidence type="ECO:0000313" key="11">
    <source>
        <dbReference type="Proteomes" id="UP000219285"/>
    </source>
</evidence>
<dbReference type="EMBL" id="CP052766">
    <property type="protein sequence ID" value="QJR81488.1"/>
    <property type="molecule type" value="Genomic_DNA"/>
</dbReference>
<dbReference type="InterPro" id="IPR050428">
    <property type="entry name" value="TCS_sensor_his_kinase"/>
</dbReference>
<dbReference type="OrthoDB" id="9804645at2"/>
<reference evidence="11" key="1">
    <citation type="submission" date="2014-12" db="EMBL/GenBank/DDBJ databases">
        <title>Complete genome sequence of a multi-drug resistant Klebsiella pneumoniae.</title>
        <authorList>
            <person name="Hua X."/>
            <person name="Chen Q."/>
            <person name="Li X."/>
            <person name="Feng Y."/>
            <person name="Ruan Z."/>
            <person name="Yu Y."/>
        </authorList>
    </citation>
    <scope>NUCLEOTIDE SEQUENCE [LARGE SCALE GENOMIC DNA]</scope>
    <source>
        <strain evidence="11">5.12</strain>
    </source>
</reference>
<protein>
    <recommendedName>
        <fullName evidence="2">histidine kinase</fullName>
        <ecNumber evidence="2">2.7.13.3</ecNumber>
    </recommendedName>
</protein>
<feature type="transmembrane region" description="Helical" evidence="8">
    <location>
        <begin position="172"/>
        <end position="192"/>
    </location>
</feature>
<evidence type="ECO:0000256" key="1">
    <source>
        <dbReference type="ARBA" id="ARBA00000085"/>
    </source>
</evidence>
<keyword evidence="7 8" id="KW-1133">Transmembrane helix</keyword>
<dbReference type="PANTHER" id="PTHR45436:SF5">
    <property type="entry name" value="SENSOR HISTIDINE KINASE TRCS"/>
    <property type="match status" value="1"/>
</dbReference>
<keyword evidence="8" id="KW-0472">Membrane</keyword>
<sequence length="473" mass="53382">MKSIRKTLTRRLSIIISLLVITVLLGADIGVDNWVESEFNHAMKAKVGVLQTLASQNNDRVEFESAGEYLPEFKGTTSPEYFQLWNNEHVFEKSETLNLHSAKDFPYKSVELNKFLIEEITLPDGRTGRIIYSRFIPQTAPQNIQASYQSNSNIENHTMLIAYATSTESLNFTLWFIDAAFVLTLIFVPLAVRFAVKNTVSYALAPLDALNNRIKDSRFSETQTRVVFENEVEELAPITESLNHFIEENYALYVREKRLTSDIAHELKTPVTELINMTEVALRFPGEERLEKDFKPNVLEIGTRMKNIISGLMTIQKYAYQKIDQNEEINLQTLLGKVVSAKQYTRIVIVKGGSQAPIVRSNLFAVESIISNLLNNAVQHSKGDNEINVYIGSTKLGEAQLRVRNVVKANVQESDISHMFEPLWQKDSARSSQDNFGLGLSIVRTLANAISANVSAALHEDRIEFVVTFANQA</sequence>
<organism evidence="10 11">
    <name type="scientific">Alteromonas pelagimontana</name>
    <dbReference type="NCBI Taxonomy" id="1858656"/>
    <lineage>
        <taxon>Bacteria</taxon>
        <taxon>Pseudomonadati</taxon>
        <taxon>Pseudomonadota</taxon>
        <taxon>Gammaproteobacteria</taxon>
        <taxon>Alteromonadales</taxon>
        <taxon>Alteromonadaceae</taxon>
        <taxon>Alteromonas/Salinimonas group</taxon>
        <taxon>Alteromonas</taxon>
    </lineage>
</organism>
<dbReference type="EC" id="2.7.13.3" evidence="2"/>
<evidence type="ECO:0000256" key="6">
    <source>
        <dbReference type="ARBA" id="ARBA00022777"/>
    </source>
</evidence>
<dbReference type="SUPFAM" id="SSF55874">
    <property type="entry name" value="ATPase domain of HSP90 chaperone/DNA topoisomerase II/histidine kinase"/>
    <property type="match status" value="1"/>
</dbReference>
<evidence type="ECO:0000256" key="2">
    <source>
        <dbReference type="ARBA" id="ARBA00012438"/>
    </source>
</evidence>
<name>A0A6M4MF40_9ALTE</name>
<keyword evidence="5 8" id="KW-0812">Transmembrane</keyword>
<evidence type="ECO:0000256" key="8">
    <source>
        <dbReference type="SAM" id="Phobius"/>
    </source>
</evidence>
<dbReference type="Proteomes" id="UP000219285">
    <property type="component" value="Chromosome"/>
</dbReference>
<dbReference type="CDD" id="cd00082">
    <property type="entry name" value="HisKA"/>
    <property type="match status" value="1"/>
</dbReference>
<keyword evidence="4" id="KW-0808">Transferase</keyword>
<keyword evidence="3" id="KW-0597">Phosphoprotein</keyword>
<dbReference type="SUPFAM" id="SSF47384">
    <property type="entry name" value="Homodimeric domain of signal transducing histidine kinase"/>
    <property type="match status" value="1"/>
</dbReference>
<dbReference type="Pfam" id="PF02518">
    <property type="entry name" value="HATPase_c"/>
    <property type="match status" value="1"/>
</dbReference>
<accession>A0A6M4MF40</accession>
<dbReference type="InterPro" id="IPR036097">
    <property type="entry name" value="HisK_dim/P_sf"/>
</dbReference>
<evidence type="ECO:0000256" key="3">
    <source>
        <dbReference type="ARBA" id="ARBA00022553"/>
    </source>
</evidence>
<reference evidence="10 11" key="2">
    <citation type="submission" date="2020-04" db="EMBL/GenBank/DDBJ databases">
        <title>Complete genome sequence of Alteromonas pelagimontana 5.12T.</title>
        <authorList>
            <person name="Sinha R.K."/>
            <person name="Krishnan K.P."/>
            <person name="Kurian J.P."/>
        </authorList>
    </citation>
    <scope>NUCLEOTIDE SEQUENCE [LARGE SCALE GENOMIC DNA]</scope>
    <source>
        <strain evidence="10 11">5.12</strain>
    </source>
</reference>
<comment type="catalytic activity">
    <reaction evidence="1">
        <text>ATP + protein L-histidine = ADP + protein N-phospho-L-histidine.</text>
        <dbReference type="EC" id="2.7.13.3"/>
    </reaction>
</comment>
<dbReference type="PANTHER" id="PTHR45436">
    <property type="entry name" value="SENSOR HISTIDINE KINASE YKOH"/>
    <property type="match status" value="1"/>
</dbReference>
<dbReference type="InterPro" id="IPR005467">
    <property type="entry name" value="His_kinase_dom"/>
</dbReference>
<dbReference type="SMART" id="SM00388">
    <property type="entry name" value="HisKA"/>
    <property type="match status" value="1"/>
</dbReference>
<keyword evidence="6 10" id="KW-0418">Kinase</keyword>
<dbReference type="SMART" id="SM00387">
    <property type="entry name" value="HATPase_c"/>
    <property type="match status" value="1"/>
</dbReference>
<gene>
    <name evidence="10" type="ORF">CA267_012195</name>
</gene>
<dbReference type="AlphaFoldDB" id="A0A6M4MF40"/>
<dbReference type="InterPro" id="IPR003594">
    <property type="entry name" value="HATPase_dom"/>
</dbReference>
<evidence type="ECO:0000313" key="10">
    <source>
        <dbReference type="EMBL" id="QJR81488.1"/>
    </source>
</evidence>
<evidence type="ECO:0000259" key="9">
    <source>
        <dbReference type="PROSITE" id="PS50109"/>
    </source>
</evidence>
<dbReference type="GO" id="GO:0005886">
    <property type="term" value="C:plasma membrane"/>
    <property type="evidence" value="ECO:0007669"/>
    <property type="project" value="TreeGrafter"/>
</dbReference>
<dbReference type="RefSeq" id="WP_075607232.1">
    <property type="nucleotide sequence ID" value="NZ_CP052766.1"/>
</dbReference>
<feature type="domain" description="Histidine kinase" evidence="9">
    <location>
        <begin position="262"/>
        <end position="473"/>
    </location>
</feature>
<keyword evidence="11" id="KW-1185">Reference proteome</keyword>
<proteinExistence type="predicted"/>